<feature type="compositionally biased region" description="Low complexity" evidence="5">
    <location>
        <begin position="232"/>
        <end position="246"/>
    </location>
</feature>
<keyword evidence="8" id="KW-1185">Reference proteome</keyword>
<sequence length="684" mass="73087">LPLLTDEKFDFDLSLSPVSENEDEVFIGPIGHKEKCIAVSLESHEGPTDKISPSLLNEATWSPLAAEKFVEIFKEAHLVALQLQSASKTKRNKTAQQEEMKTETVEKFVQESKSKLKILERGIVMDKTPKSVKRDTYCVRESPVSQLPPSFQKCSLHPVRLTEDSHCPQRLPNASSPGQLDKLSKTSIMHLSQSRSEKSIKKPSTFQSAKNSSAFESSNNLAVGQPKQGKLSSSSSRNNQNSMGSSEDLLSDKSSIASDGDVSFCNNSSAQENHTFSTPSKLKPRQLKPSGNIRMRRITSSSSSSSVSSMNSSFNSSISISPKRGKVQTSGVVSKAFANRSSLSTAPSRISAVRSMKMALVQTSHIDTSGNPQKATSATKGNLSVTAPKCKAAVTCESSGSGIQKGASDPNQTLVRKSMLGNIRASSSPKLKTKMVSSVSKEEMSSKNVAARALQPVKLLSCGSIGSNVAVTPPLKLSEEGIVLKSCSAAKSGLRTPASSIRHSSLPTPAGRRISGIPTLTPKTMPSSVSSPTPGPLRQVSSVSSKKPLATSSKWAKDSKTRVTISSSSSTEGDSSPSQIVPIALDFSPEKSSEEMEQDVTKAEEPAKESLLIDIGLDKTPIGVDKIVIQRCENKPLIDLFNTPEIIKAAPVKPTGQLIDLSSPLIQLGPEGNKENVDSPLLKF</sequence>
<evidence type="ECO:0000256" key="2">
    <source>
        <dbReference type="ARBA" id="ARBA00022490"/>
    </source>
</evidence>
<dbReference type="EMBL" id="JAIPUX010005290">
    <property type="protein sequence ID" value="KAH0616523.1"/>
    <property type="molecule type" value="Genomic_DNA"/>
</dbReference>
<dbReference type="Pfam" id="PF15259">
    <property type="entry name" value="GTSE1_N"/>
    <property type="match status" value="1"/>
</dbReference>
<protein>
    <recommendedName>
        <fullName evidence="6">G2 and S phase-expressed protein 1 N-terminal domain-containing protein</fullName>
    </recommendedName>
</protein>
<evidence type="ECO:0000313" key="7">
    <source>
        <dbReference type="EMBL" id="KAH0616523.1"/>
    </source>
</evidence>
<dbReference type="InterPro" id="IPR026657">
    <property type="entry name" value="DDA3/GTSE-1"/>
</dbReference>
<evidence type="ECO:0000313" key="8">
    <source>
        <dbReference type="Proteomes" id="UP000826234"/>
    </source>
</evidence>
<keyword evidence="2" id="KW-0963">Cytoplasm</keyword>
<dbReference type="PANTHER" id="PTHR21584">
    <property type="entry name" value="DIFFERENTIAL DISPLAY AND ACTIVATED BY P53 DDA3 /G2 S PHASE EXPRESSED 1"/>
    <property type="match status" value="1"/>
</dbReference>
<feature type="region of interest" description="Disordered" evidence="5">
    <location>
        <begin position="189"/>
        <end position="322"/>
    </location>
</feature>
<feature type="compositionally biased region" description="Polar residues" evidence="5">
    <location>
        <begin position="521"/>
        <end position="532"/>
    </location>
</feature>
<feature type="compositionally biased region" description="Polar residues" evidence="5">
    <location>
        <begin position="539"/>
        <end position="554"/>
    </location>
</feature>
<evidence type="ECO:0000256" key="4">
    <source>
        <dbReference type="ARBA" id="ARBA00023212"/>
    </source>
</evidence>
<evidence type="ECO:0000256" key="1">
    <source>
        <dbReference type="ARBA" id="ARBA00004245"/>
    </source>
</evidence>
<comment type="subcellular location">
    <subcellularLocation>
        <location evidence="1">Cytoplasm</location>
        <location evidence="1">Cytoskeleton</location>
    </subcellularLocation>
</comment>
<dbReference type="Proteomes" id="UP000826234">
    <property type="component" value="Unassembled WGS sequence"/>
</dbReference>
<accession>A0ABQ7SGX4</accession>
<gene>
    <name evidence="7" type="ORF">JD844_027686</name>
</gene>
<comment type="caution">
    <text evidence="7">The sequence shown here is derived from an EMBL/GenBank/DDBJ whole genome shotgun (WGS) entry which is preliminary data.</text>
</comment>
<feature type="compositionally biased region" description="Polar residues" evidence="5">
    <location>
        <begin position="497"/>
        <end position="507"/>
    </location>
</feature>
<evidence type="ECO:0000259" key="6">
    <source>
        <dbReference type="Pfam" id="PF15259"/>
    </source>
</evidence>
<keyword evidence="3" id="KW-0597">Phosphoprotein</keyword>
<feature type="compositionally biased region" description="Low complexity" evidence="5">
    <location>
        <begin position="562"/>
        <end position="578"/>
    </location>
</feature>
<evidence type="ECO:0000256" key="3">
    <source>
        <dbReference type="ARBA" id="ARBA00022553"/>
    </source>
</evidence>
<dbReference type="InterPro" id="IPR032768">
    <property type="entry name" value="GTSE1_N"/>
</dbReference>
<feature type="compositionally biased region" description="Polar residues" evidence="5">
    <location>
        <begin position="202"/>
        <end position="222"/>
    </location>
</feature>
<dbReference type="PANTHER" id="PTHR21584:SF10">
    <property type="entry name" value="G2 AND S PHASE-EXPRESSED PROTEIN 1"/>
    <property type="match status" value="1"/>
</dbReference>
<keyword evidence="4" id="KW-0206">Cytoskeleton</keyword>
<feature type="region of interest" description="Disordered" evidence="5">
    <location>
        <begin position="494"/>
        <end position="580"/>
    </location>
</feature>
<feature type="compositionally biased region" description="Low complexity" evidence="5">
    <location>
        <begin position="300"/>
        <end position="321"/>
    </location>
</feature>
<reference evidence="7 8" key="1">
    <citation type="journal article" date="2022" name="Gigascience">
        <title>A chromosome-level genome assembly and annotation of the desert horned lizard, Phrynosoma platyrhinos, provides insight into chromosomal rearrangements among reptiles.</title>
        <authorList>
            <person name="Koochekian N."/>
            <person name="Ascanio A."/>
            <person name="Farleigh K."/>
            <person name="Card D.C."/>
            <person name="Schield D.R."/>
            <person name="Castoe T.A."/>
            <person name="Jezkova T."/>
        </authorList>
    </citation>
    <scope>NUCLEOTIDE SEQUENCE [LARGE SCALE GENOMIC DNA]</scope>
    <source>
        <strain evidence="7">NK-2021</strain>
    </source>
</reference>
<proteinExistence type="predicted"/>
<organism evidence="7 8">
    <name type="scientific">Phrynosoma platyrhinos</name>
    <name type="common">Desert horned lizard</name>
    <dbReference type="NCBI Taxonomy" id="52577"/>
    <lineage>
        <taxon>Eukaryota</taxon>
        <taxon>Metazoa</taxon>
        <taxon>Chordata</taxon>
        <taxon>Craniata</taxon>
        <taxon>Vertebrata</taxon>
        <taxon>Euteleostomi</taxon>
        <taxon>Lepidosauria</taxon>
        <taxon>Squamata</taxon>
        <taxon>Bifurcata</taxon>
        <taxon>Unidentata</taxon>
        <taxon>Episquamata</taxon>
        <taxon>Toxicofera</taxon>
        <taxon>Iguania</taxon>
        <taxon>Phrynosomatidae</taxon>
        <taxon>Phrynosomatinae</taxon>
        <taxon>Phrynosoma</taxon>
    </lineage>
</organism>
<feature type="compositionally biased region" description="Polar residues" evidence="5">
    <location>
        <begin position="264"/>
        <end position="280"/>
    </location>
</feature>
<name>A0ABQ7SGX4_PHRPL</name>
<feature type="non-terminal residue" evidence="7">
    <location>
        <position position="1"/>
    </location>
</feature>
<evidence type="ECO:0000256" key="5">
    <source>
        <dbReference type="SAM" id="MobiDB-lite"/>
    </source>
</evidence>
<feature type="domain" description="G2 and S phase-expressed protein 1 N-terminal" evidence="6">
    <location>
        <begin position="2"/>
        <end position="142"/>
    </location>
</feature>